<dbReference type="EMBL" id="CAIIXF020000002">
    <property type="protein sequence ID" value="CAH1777762.1"/>
    <property type="molecule type" value="Genomic_DNA"/>
</dbReference>
<feature type="compositionally biased region" description="Basic residues" evidence="1">
    <location>
        <begin position="196"/>
        <end position="211"/>
    </location>
</feature>
<feature type="compositionally biased region" description="Basic and acidic residues" evidence="1">
    <location>
        <begin position="225"/>
        <end position="262"/>
    </location>
</feature>
<reference evidence="2" key="1">
    <citation type="submission" date="2022-03" db="EMBL/GenBank/DDBJ databases">
        <authorList>
            <person name="Martin C."/>
        </authorList>
    </citation>
    <scope>NUCLEOTIDE SEQUENCE</scope>
</reference>
<evidence type="ECO:0000313" key="3">
    <source>
        <dbReference type="Proteomes" id="UP000749559"/>
    </source>
</evidence>
<feature type="region of interest" description="Disordered" evidence="1">
    <location>
        <begin position="1"/>
        <end position="38"/>
    </location>
</feature>
<proteinExistence type="predicted"/>
<evidence type="ECO:0000256" key="1">
    <source>
        <dbReference type="SAM" id="MobiDB-lite"/>
    </source>
</evidence>
<feature type="region of interest" description="Disordered" evidence="1">
    <location>
        <begin position="110"/>
        <end position="149"/>
    </location>
</feature>
<dbReference type="AlphaFoldDB" id="A0A8J1XK23"/>
<feature type="compositionally biased region" description="Polar residues" evidence="1">
    <location>
        <begin position="113"/>
        <end position="129"/>
    </location>
</feature>
<sequence length="285" mass="33045">MATTPYGLNTRKRKVHKRKKSKSANKPNIVARRKRTAASISKAKTQAFLIADTMTEFENEIPTKIGKGKRKSKKARVKLKNTEPECDINDSEECVQSEAIAVKQEYGEHTLDDSNSNQHSAGDNLSTQHYKPKTHTEAKSKTDGAKKAREYMARVRADPVLYEKYCMKERQRKKESRRQERNKLLLPGNEELLAQHRFKMRMRQKRSRQRNRTNDKKQRGRPRKDHLNVQKSASEDELQRKTDSTDKTIEYDETSAEVKIEPGELNDNNETTIKVEQQWSDDGSN</sequence>
<feature type="compositionally biased region" description="Basic and acidic residues" evidence="1">
    <location>
        <begin position="134"/>
        <end position="149"/>
    </location>
</feature>
<name>A0A8J1XK23_OWEFU</name>
<keyword evidence="3" id="KW-1185">Reference proteome</keyword>
<protein>
    <submittedName>
        <fullName evidence="2">Uncharacterized protein</fullName>
    </submittedName>
</protein>
<gene>
    <name evidence="2" type="ORF">OFUS_LOCUS4762</name>
</gene>
<comment type="caution">
    <text evidence="2">The sequence shown here is derived from an EMBL/GenBank/DDBJ whole genome shotgun (WGS) entry which is preliminary data.</text>
</comment>
<feature type="compositionally biased region" description="Polar residues" evidence="1">
    <location>
        <begin position="266"/>
        <end position="285"/>
    </location>
</feature>
<organism evidence="2 3">
    <name type="scientific">Owenia fusiformis</name>
    <name type="common">Polychaete worm</name>
    <dbReference type="NCBI Taxonomy" id="6347"/>
    <lineage>
        <taxon>Eukaryota</taxon>
        <taxon>Metazoa</taxon>
        <taxon>Spiralia</taxon>
        <taxon>Lophotrochozoa</taxon>
        <taxon>Annelida</taxon>
        <taxon>Polychaeta</taxon>
        <taxon>Sedentaria</taxon>
        <taxon>Canalipalpata</taxon>
        <taxon>Sabellida</taxon>
        <taxon>Oweniida</taxon>
        <taxon>Oweniidae</taxon>
        <taxon>Owenia</taxon>
    </lineage>
</organism>
<feature type="region of interest" description="Disordered" evidence="1">
    <location>
        <begin position="169"/>
        <end position="285"/>
    </location>
</feature>
<accession>A0A8J1XK23</accession>
<evidence type="ECO:0000313" key="2">
    <source>
        <dbReference type="EMBL" id="CAH1777762.1"/>
    </source>
</evidence>
<dbReference type="Proteomes" id="UP000749559">
    <property type="component" value="Unassembled WGS sequence"/>
</dbReference>
<feature type="compositionally biased region" description="Basic residues" evidence="1">
    <location>
        <begin position="10"/>
        <end position="23"/>
    </location>
</feature>